<gene>
    <name evidence="3" type="ORF">ENU08_07385</name>
</gene>
<comment type="caution">
    <text evidence="3">The sequence shown here is derived from an EMBL/GenBank/DDBJ whole genome shotgun (WGS) entry which is preliminary data.</text>
</comment>
<dbReference type="Pfam" id="PF20434">
    <property type="entry name" value="BD-FAE"/>
    <property type="match status" value="1"/>
</dbReference>
<dbReference type="GO" id="GO:0016787">
    <property type="term" value="F:hydrolase activity"/>
    <property type="evidence" value="ECO:0007669"/>
    <property type="project" value="UniProtKB-KW"/>
</dbReference>
<dbReference type="InterPro" id="IPR049492">
    <property type="entry name" value="BD-FAE-like_dom"/>
</dbReference>
<dbReference type="EMBL" id="DTBD01000067">
    <property type="protein sequence ID" value="HGQ65048.1"/>
    <property type="molecule type" value="Genomic_DNA"/>
</dbReference>
<dbReference type="SUPFAM" id="SSF53474">
    <property type="entry name" value="alpha/beta-Hydrolases"/>
    <property type="match status" value="1"/>
</dbReference>
<dbReference type="PANTHER" id="PTHR48081">
    <property type="entry name" value="AB HYDROLASE SUPERFAMILY PROTEIN C4A8.06C"/>
    <property type="match status" value="1"/>
</dbReference>
<organism evidence="3">
    <name type="scientific">Ignisphaera aggregans</name>
    <dbReference type="NCBI Taxonomy" id="334771"/>
    <lineage>
        <taxon>Archaea</taxon>
        <taxon>Thermoproteota</taxon>
        <taxon>Thermoprotei</taxon>
        <taxon>Desulfurococcales</taxon>
        <taxon>Desulfurococcaceae</taxon>
        <taxon>Ignisphaera</taxon>
    </lineage>
</organism>
<protein>
    <submittedName>
        <fullName evidence="3">Alpha/beta hydrolase</fullName>
    </submittedName>
</protein>
<name>A0A7C4NNP1_9CREN</name>
<dbReference type="InterPro" id="IPR050300">
    <property type="entry name" value="GDXG_lipolytic_enzyme"/>
</dbReference>
<dbReference type="AlphaFoldDB" id="A0A7C4NNP1"/>
<accession>A0A7C4NNP1</accession>
<sequence>MEENNRRLSRCIDMRFEVIKLRDDRPVKLYTYILDLSPQITWGKRPAVIICPGGSFLYTSDREAEPVAMAFLSKGYHAFVLRYTTTDMGVKKVYPDIIYDLANALTLIRHNTNEWGIDPDKIAIIGFSAGGALAALYSVNWHRDWLSSSHNVSKENLKPNAVILAYPAALDYITMYEALKKRSGSAVEVFHRIISALLGAADIPVEKLKEVSAVYHVDQNTPPTFIWSTADDSIVPVESIITYVKALVEKGVPFELHIFDKGVHGLSLANRTTARNPEQINLYVSKWVELALNWLDKQFEVNP</sequence>
<evidence type="ECO:0000256" key="1">
    <source>
        <dbReference type="ARBA" id="ARBA00022801"/>
    </source>
</evidence>
<dbReference type="Gene3D" id="3.40.50.1820">
    <property type="entry name" value="alpha/beta hydrolase"/>
    <property type="match status" value="1"/>
</dbReference>
<feature type="domain" description="BD-FAE-like" evidence="2">
    <location>
        <begin position="38"/>
        <end position="239"/>
    </location>
</feature>
<dbReference type="InterPro" id="IPR029058">
    <property type="entry name" value="AB_hydrolase_fold"/>
</dbReference>
<reference evidence="3" key="1">
    <citation type="journal article" date="2020" name="mSystems">
        <title>Genome- and Community-Level Interaction Insights into Carbon Utilization and Element Cycling Functions of Hydrothermarchaeota in Hydrothermal Sediment.</title>
        <authorList>
            <person name="Zhou Z."/>
            <person name="Liu Y."/>
            <person name="Xu W."/>
            <person name="Pan J."/>
            <person name="Luo Z.H."/>
            <person name="Li M."/>
        </authorList>
    </citation>
    <scope>NUCLEOTIDE SEQUENCE [LARGE SCALE GENOMIC DNA]</scope>
    <source>
        <strain evidence="3">SpSt-637</strain>
    </source>
</reference>
<proteinExistence type="predicted"/>
<dbReference type="PANTHER" id="PTHR48081:SF6">
    <property type="entry name" value="PEPTIDASE S9 PROLYL OLIGOPEPTIDASE CATALYTIC DOMAIN-CONTAINING PROTEIN"/>
    <property type="match status" value="1"/>
</dbReference>
<keyword evidence="1 3" id="KW-0378">Hydrolase</keyword>
<evidence type="ECO:0000313" key="3">
    <source>
        <dbReference type="EMBL" id="HGQ65048.1"/>
    </source>
</evidence>
<evidence type="ECO:0000259" key="2">
    <source>
        <dbReference type="Pfam" id="PF20434"/>
    </source>
</evidence>